<keyword evidence="1" id="KW-0446">Lipid-binding</keyword>
<dbReference type="InterPro" id="IPR043168">
    <property type="entry name" value="DegV_C"/>
</dbReference>
<accession>A0ABW8TK90</accession>
<organism evidence="2 3">
    <name type="scientific">Clostridium neuense</name>
    <dbReference type="NCBI Taxonomy" id="1728934"/>
    <lineage>
        <taxon>Bacteria</taxon>
        <taxon>Bacillati</taxon>
        <taxon>Bacillota</taxon>
        <taxon>Clostridia</taxon>
        <taxon>Eubacteriales</taxon>
        <taxon>Clostridiaceae</taxon>
        <taxon>Clostridium</taxon>
    </lineage>
</organism>
<evidence type="ECO:0000313" key="2">
    <source>
        <dbReference type="EMBL" id="MFL0251903.1"/>
    </source>
</evidence>
<dbReference type="InterPro" id="IPR050270">
    <property type="entry name" value="DegV_domain_contain"/>
</dbReference>
<protein>
    <submittedName>
        <fullName evidence="2">DegV family protein</fullName>
    </submittedName>
</protein>
<keyword evidence="3" id="KW-1185">Reference proteome</keyword>
<sequence>MDSKIQSNNLKNKNYGFAILVDSCCDVPEEYLEKYPIYVLPLRINYKGQSYRDRIDISPEEIYEKLSVEIPTTSLPEYADAKEVFNNIIEDGYDKIISISISSNLSGTFNLVRLVSDEFKEKGIKTYLFDTKNIAIASGMYAISVANHLEEGKDYEETIQLLEAEYGNSKVFFCVETLEYLRKGGRIGRVASMLGSALGIKPIITCDKDGIYCIAGKERGSKRCINKAVALVKEFASRGKKAEIAIMCSGNRIELPDIKDKLEELIPDCIVKIMGQISPVLGVHVGPGLIGIAVFVTE</sequence>
<dbReference type="NCBIfam" id="TIGR00762">
    <property type="entry name" value="DegV"/>
    <property type="match status" value="1"/>
</dbReference>
<reference evidence="2 3" key="1">
    <citation type="submission" date="2024-11" db="EMBL/GenBank/DDBJ databases">
        <authorList>
            <person name="Heng Y.C."/>
            <person name="Lim A.C.H."/>
            <person name="Lee J.K.Y."/>
            <person name="Kittelmann S."/>
        </authorList>
    </citation>
    <scope>NUCLEOTIDE SEQUENCE [LARGE SCALE GENOMIC DNA]</scope>
    <source>
        <strain evidence="2 3">WILCCON 0114</strain>
    </source>
</reference>
<evidence type="ECO:0000256" key="1">
    <source>
        <dbReference type="ARBA" id="ARBA00023121"/>
    </source>
</evidence>
<dbReference type="PANTHER" id="PTHR33434:SF2">
    <property type="entry name" value="FATTY ACID-BINDING PROTEIN TM_1468"/>
    <property type="match status" value="1"/>
</dbReference>
<dbReference type="PANTHER" id="PTHR33434">
    <property type="entry name" value="DEGV DOMAIN-CONTAINING PROTEIN DR_1986-RELATED"/>
    <property type="match status" value="1"/>
</dbReference>
<comment type="caution">
    <text evidence="2">The sequence shown here is derived from an EMBL/GenBank/DDBJ whole genome shotgun (WGS) entry which is preliminary data.</text>
</comment>
<gene>
    <name evidence="2" type="ORF">ACJDT4_15905</name>
</gene>
<dbReference type="Gene3D" id="3.30.1180.10">
    <property type="match status" value="1"/>
</dbReference>
<dbReference type="Gene3D" id="3.40.50.10170">
    <property type="match status" value="1"/>
</dbReference>
<dbReference type="PROSITE" id="PS51482">
    <property type="entry name" value="DEGV"/>
    <property type="match status" value="1"/>
</dbReference>
<dbReference type="SUPFAM" id="SSF82549">
    <property type="entry name" value="DAK1/DegV-like"/>
    <property type="match status" value="1"/>
</dbReference>
<dbReference type="Pfam" id="PF02645">
    <property type="entry name" value="DegV"/>
    <property type="match status" value="1"/>
</dbReference>
<proteinExistence type="predicted"/>
<dbReference type="Proteomes" id="UP001623592">
    <property type="component" value="Unassembled WGS sequence"/>
</dbReference>
<evidence type="ECO:0000313" key="3">
    <source>
        <dbReference type="Proteomes" id="UP001623592"/>
    </source>
</evidence>
<dbReference type="EMBL" id="JBJIAA010000013">
    <property type="protein sequence ID" value="MFL0251903.1"/>
    <property type="molecule type" value="Genomic_DNA"/>
</dbReference>
<name>A0ABW8TK90_9CLOT</name>
<dbReference type="RefSeq" id="WP_406788553.1">
    <property type="nucleotide sequence ID" value="NZ_JBJIAA010000013.1"/>
</dbReference>
<dbReference type="InterPro" id="IPR003797">
    <property type="entry name" value="DegV"/>
</dbReference>